<dbReference type="GO" id="GO:0005739">
    <property type="term" value="C:mitochondrion"/>
    <property type="evidence" value="ECO:0007669"/>
    <property type="project" value="TreeGrafter"/>
</dbReference>
<proteinExistence type="inferred from homology"/>
<dbReference type="Proteomes" id="UP000054454">
    <property type="component" value="Unassembled WGS sequence"/>
</dbReference>
<dbReference type="GeneID" id="28935237"/>
<dbReference type="InterPro" id="IPR002661">
    <property type="entry name" value="Ribosome_recyc_fac"/>
</dbReference>
<dbReference type="GO" id="GO:0043023">
    <property type="term" value="F:ribosomal large subunit binding"/>
    <property type="evidence" value="ECO:0007669"/>
    <property type="project" value="TreeGrafter"/>
</dbReference>
<sequence length="233" mass="26965">MSFLFYRRHIFYFKSFRKYIHQKSFLLFELKSKRNKGIHEIDDIKEIIDTKKLNESINDAILYLKKESESLKMGSSNISLLDNLKIPISKKKNVLLKDLAHVSMQNNKSILLTIYDNDNTKILVSTIRSSSLGLNPVIHPSNPLQYVIPLPPLTEEGQKKKLTEISKLGENTEITIRNIRSKGLKRLKKAKQQGELSENEVKLKEKEITKIISNANNEVKKIIEYTKKSILKN</sequence>
<dbReference type="PANTHER" id="PTHR20982">
    <property type="entry name" value="RIBOSOME RECYCLING FACTOR"/>
    <property type="match status" value="1"/>
</dbReference>
<dbReference type="EMBL" id="LFVZ01000002">
    <property type="protein sequence ID" value="KTW30708.1"/>
    <property type="molecule type" value="Genomic_DNA"/>
</dbReference>
<keyword evidence="6" id="KW-1185">Reference proteome</keyword>
<dbReference type="VEuPathDB" id="FungiDB:T552_00420"/>
<dbReference type="Gene3D" id="1.10.132.20">
    <property type="entry name" value="Ribosome-recycling factor"/>
    <property type="match status" value="1"/>
</dbReference>
<comment type="caution">
    <text evidence="5">The sequence shown here is derived from an EMBL/GenBank/DDBJ whole genome shotgun (WGS) entry which is preliminary data.</text>
</comment>
<evidence type="ECO:0000256" key="3">
    <source>
        <dbReference type="ARBA" id="ARBA00024909"/>
    </source>
</evidence>
<reference evidence="6" key="1">
    <citation type="journal article" date="2016" name="Nat. Commun.">
        <title>Genome analysis of three Pneumocystis species reveals adaptation mechanisms to life exclusively in mammalian hosts.</title>
        <authorList>
            <person name="Ma L."/>
            <person name="Chen Z."/>
            <person name="Huang D.W."/>
            <person name="Kutty G."/>
            <person name="Ishihara M."/>
            <person name="Wang H."/>
            <person name="Abouelleil A."/>
            <person name="Bishop L."/>
            <person name="Davey E."/>
            <person name="Deng R."/>
            <person name="Deng X."/>
            <person name="Fan L."/>
            <person name="Fantoni G."/>
            <person name="Fitzgerald M."/>
            <person name="Gogineni E."/>
            <person name="Goldberg J.M."/>
            <person name="Handley G."/>
            <person name="Hu X."/>
            <person name="Huber C."/>
            <person name="Jiao X."/>
            <person name="Jones K."/>
            <person name="Levin J.Z."/>
            <person name="Liu Y."/>
            <person name="Macdonald P."/>
            <person name="Melnikov A."/>
            <person name="Raley C."/>
            <person name="Sassi M."/>
            <person name="Sherman B.T."/>
            <person name="Song X."/>
            <person name="Sykes S."/>
            <person name="Tran B."/>
            <person name="Walsh L."/>
            <person name="Xia Y."/>
            <person name="Yang J."/>
            <person name="Young S."/>
            <person name="Zeng Q."/>
            <person name="Zheng X."/>
            <person name="Stephens R."/>
            <person name="Nusbaum C."/>
            <person name="Birren B.W."/>
            <person name="Azadi P."/>
            <person name="Lempicki R.A."/>
            <person name="Cuomo C.A."/>
            <person name="Kovacs J.A."/>
        </authorList>
    </citation>
    <scope>NUCLEOTIDE SEQUENCE [LARGE SCALE GENOMIC DNA]</scope>
    <source>
        <strain evidence="6">B80</strain>
    </source>
</reference>
<protein>
    <recommendedName>
        <fullName evidence="4">Ribosome recycling factor domain-containing protein</fullName>
    </recommendedName>
</protein>
<dbReference type="InterPro" id="IPR036191">
    <property type="entry name" value="RRF_sf"/>
</dbReference>
<evidence type="ECO:0000259" key="4">
    <source>
        <dbReference type="Pfam" id="PF01765"/>
    </source>
</evidence>
<comment type="similarity">
    <text evidence="1">Belongs to the RRF family.</text>
</comment>
<name>A0A0W4ZQR4_PNEC8</name>
<evidence type="ECO:0000256" key="1">
    <source>
        <dbReference type="ARBA" id="ARBA00005912"/>
    </source>
</evidence>
<organism evidence="5 6">
    <name type="scientific">Pneumocystis carinii (strain B80)</name>
    <name type="common">Rat pneumocystis pneumonia agent</name>
    <name type="synonym">Pneumocystis carinii f. sp. carinii</name>
    <dbReference type="NCBI Taxonomy" id="1408658"/>
    <lineage>
        <taxon>Eukaryota</taxon>
        <taxon>Fungi</taxon>
        <taxon>Dikarya</taxon>
        <taxon>Ascomycota</taxon>
        <taxon>Taphrinomycotina</taxon>
        <taxon>Pneumocystomycetes</taxon>
        <taxon>Pneumocystaceae</taxon>
        <taxon>Pneumocystis</taxon>
    </lineage>
</organism>
<keyword evidence="2" id="KW-0648">Protein biosynthesis</keyword>
<dbReference type="SUPFAM" id="SSF55194">
    <property type="entry name" value="Ribosome recycling factor, RRF"/>
    <property type="match status" value="1"/>
</dbReference>
<dbReference type="PANTHER" id="PTHR20982:SF3">
    <property type="entry name" value="MITOCHONDRIAL RIBOSOME RECYCLING FACTOR PSEUDO 1"/>
    <property type="match status" value="1"/>
</dbReference>
<dbReference type="AlphaFoldDB" id="A0A0W4ZQR4"/>
<feature type="domain" description="Ribosome recycling factor" evidence="4">
    <location>
        <begin position="64"/>
        <end position="231"/>
    </location>
</feature>
<evidence type="ECO:0000313" key="5">
    <source>
        <dbReference type="EMBL" id="KTW30708.1"/>
    </source>
</evidence>
<evidence type="ECO:0000313" key="6">
    <source>
        <dbReference type="Proteomes" id="UP000054454"/>
    </source>
</evidence>
<dbReference type="GO" id="GO:0006412">
    <property type="term" value="P:translation"/>
    <property type="evidence" value="ECO:0007669"/>
    <property type="project" value="UniProtKB-KW"/>
</dbReference>
<dbReference type="OrthoDB" id="407355at2759"/>
<evidence type="ECO:0000256" key="2">
    <source>
        <dbReference type="ARBA" id="ARBA00022917"/>
    </source>
</evidence>
<dbReference type="Gene3D" id="3.30.1360.40">
    <property type="match status" value="1"/>
</dbReference>
<dbReference type="RefSeq" id="XP_018227304.1">
    <property type="nucleotide sequence ID" value="XM_018369035.1"/>
</dbReference>
<accession>A0A0W4ZQR4</accession>
<gene>
    <name evidence="5" type="ORF">T552_00420</name>
</gene>
<dbReference type="InterPro" id="IPR023584">
    <property type="entry name" value="Ribosome_recyc_fac_dom"/>
</dbReference>
<dbReference type="Pfam" id="PF01765">
    <property type="entry name" value="RRF"/>
    <property type="match status" value="1"/>
</dbReference>
<comment type="function">
    <text evidence="3">Necessary for protein synthesis in mitochondria. Functions as a ribosome recycling factor in mitochondria.</text>
</comment>